<reference evidence="2 3" key="1">
    <citation type="submission" date="2013-08" db="EMBL/GenBank/DDBJ databases">
        <title>The genome sequence of Knoellia sinensis.</title>
        <authorList>
            <person name="Zhu W."/>
            <person name="Wang G."/>
        </authorList>
    </citation>
    <scope>NUCLEOTIDE SEQUENCE [LARGE SCALE GENOMIC DNA]</scope>
    <source>
        <strain evidence="2 3">KCTC 19936</strain>
    </source>
</reference>
<gene>
    <name evidence="2" type="ORF">N802_04520</name>
</gene>
<evidence type="ECO:0000256" key="1">
    <source>
        <dbReference type="SAM" id="Phobius"/>
    </source>
</evidence>
<proteinExistence type="predicted"/>
<comment type="caution">
    <text evidence="2">The sequence shown here is derived from an EMBL/GenBank/DDBJ whole genome shotgun (WGS) entry which is preliminary data.</text>
</comment>
<keyword evidence="1" id="KW-0472">Membrane</keyword>
<sequence>MDPPTFVERHPRAWALMWIAMWFASAAVSLLKLERDGFSWVVALTAVFAASNLGYWIARLERPDPGVNGA</sequence>
<dbReference type="EMBL" id="AVPJ01000012">
    <property type="protein sequence ID" value="KGN31360.1"/>
    <property type="molecule type" value="Genomic_DNA"/>
</dbReference>
<accession>A0A0A0J1R8</accession>
<feature type="transmembrane region" description="Helical" evidence="1">
    <location>
        <begin position="12"/>
        <end position="31"/>
    </location>
</feature>
<evidence type="ECO:0000313" key="2">
    <source>
        <dbReference type="EMBL" id="KGN31360.1"/>
    </source>
</evidence>
<keyword evidence="3" id="KW-1185">Reference proteome</keyword>
<protein>
    <submittedName>
        <fullName evidence="2">Uncharacterized protein</fullName>
    </submittedName>
</protein>
<dbReference type="Proteomes" id="UP000030002">
    <property type="component" value="Unassembled WGS sequence"/>
</dbReference>
<feature type="transmembrane region" description="Helical" evidence="1">
    <location>
        <begin position="38"/>
        <end position="58"/>
    </location>
</feature>
<dbReference type="AlphaFoldDB" id="A0A0A0J1R8"/>
<evidence type="ECO:0000313" key="3">
    <source>
        <dbReference type="Proteomes" id="UP000030002"/>
    </source>
</evidence>
<keyword evidence="1" id="KW-0812">Transmembrane</keyword>
<keyword evidence="1" id="KW-1133">Transmembrane helix</keyword>
<organism evidence="2 3">
    <name type="scientific">Knoellia sinensis KCTC 19936</name>
    <dbReference type="NCBI Taxonomy" id="1385520"/>
    <lineage>
        <taxon>Bacteria</taxon>
        <taxon>Bacillati</taxon>
        <taxon>Actinomycetota</taxon>
        <taxon>Actinomycetes</taxon>
        <taxon>Micrococcales</taxon>
        <taxon>Intrasporangiaceae</taxon>
        <taxon>Knoellia</taxon>
    </lineage>
</organism>
<dbReference type="STRING" id="1385520.N802_04520"/>
<name>A0A0A0J1R8_9MICO</name>